<dbReference type="GO" id="GO:0006487">
    <property type="term" value="P:protein N-linked glycosylation"/>
    <property type="evidence" value="ECO:0007669"/>
    <property type="project" value="TreeGrafter"/>
</dbReference>
<feature type="transmembrane region" description="Helical" evidence="12">
    <location>
        <begin position="154"/>
        <end position="174"/>
    </location>
</feature>
<dbReference type="GO" id="GO:0005789">
    <property type="term" value="C:endoplasmic reticulum membrane"/>
    <property type="evidence" value="ECO:0007669"/>
    <property type="project" value="UniProtKB-SubCell"/>
</dbReference>
<evidence type="ECO:0000256" key="6">
    <source>
        <dbReference type="ARBA" id="ARBA00022692"/>
    </source>
</evidence>
<evidence type="ECO:0000256" key="1">
    <source>
        <dbReference type="ARBA" id="ARBA00004477"/>
    </source>
</evidence>
<keyword evidence="4 12" id="KW-0328">Glycosyltransferase</keyword>
<evidence type="ECO:0000256" key="2">
    <source>
        <dbReference type="ARBA" id="ARBA00004922"/>
    </source>
</evidence>
<evidence type="ECO:0000256" key="10">
    <source>
        <dbReference type="ARBA" id="ARBA00044721"/>
    </source>
</evidence>
<dbReference type="GO" id="GO:0052917">
    <property type="term" value="F:dol-P-Man:Man(7)GlcNAc(2)-PP-Dol alpha-1,6-mannosyltransferase activity"/>
    <property type="evidence" value="ECO:0007669"/>
    <property type="project" value="UniProtKB-EC"/>
</dbReference>
<comment type="function">
    <text evidence="10">Mannosyltransferase that operates in the biosynthetic pathway of dolichol-linked oligosaccharides, the glycan precursors employed in protein asparagine (N)-glycosylation. The assembly of dolichol-linked oligosaccharides begins on the cytosolic side of the endoplasmic reticulum membrane and finishes in its lumen. The sequential addition of sugars to dolichol pyrophosphate produces dolichol-linked oligosaccharides containing fourteen sugars, including two GlcNAcs, nine mannoses and three glucoses. Once assembled, the oligosaccharide is transferred from the lipid to nascent proteins by oligosaccharyltransferases. In the lumen of the endoplasmic reticulum, adds the eighth mannose residue in an alpha-1,6 linkage onto Man(7)GlcNAc(2)-PP-dolichol to produce Man(8)GlcNAc(2)-PP-dolichol.</text>
</comment>
<feature type="transmembrane region" description="Helical" evidence="12">
    <location>
        <begin position="50"/>
        <end position="68"/>
    </location>
</feature>
<keyword evidence="9 12" id="KW-0472">Membrane</keyword>
<dbReference type="EMBL" id="JADGJW010000379">
    <property type="protein sequence ID" value="KAJ3218467.1"/>
    <property type="molecule type" value="Genomic_DNA"/>
</dbReference>
<evidence type="ECO:0000313" key="14">
    <source>
        <dbReference type="Proteomes" id="UP001211065"/>
    </source>
</evidence>
<keyword evidence="14" id="KW-1185">Reference proteome</keyword>
<dbReference type="InterPro" id="IPR005599">
    <property type="entry name" value="GPI_mannosylTrfase"/>
</dbReference>
<accession>A0AAD5U247</accession>
<dbReference type="EC" id="2.4.1.-" evidence="12"/>
<proteinExistence type="inferred from homology"/>
<comment type="pathway">
    <text evidence="2">Protein modification; protein glycosylation.</text>
</comment>
<evidence type="ECO:0000256" key="3">
    <source>
        <dbReference type="ARBA" id="ARBA00007063"/>
    </source>
</evidence>
<protein>
    <recommendedName>
        <fullName evidence="12">Mannosyltransferase</fullName>
        <ecNumber evidence="12">2.4.1.-</ecNumber>
    </recommendedName>
</protein>
<name>A0AAD5U247_9FUNG</name>
<keyword evidence="7 12" id="KW-0256">Endoplasmic reticulum</keyword>
<dbReference type="Proteomes" id="UP001211065">
    <property type="component" value="Unassembled WGS sequence"/>
</dbReference>
<evidence type="ECO:0000256" key="11">
    <source>
        <dbReference type="ARBA" id="ARBA00048899"/>
    </source>
</evidence>
<feature type="transmembrane region" description="Helical" evidence="12">
    <location>
        <begin position="256"/>
        <end position="275"/>
    </location>
</feature>
<feature type="transmembrane region" description="Helical" evidence="12">
    <location>
        <begin position="113"/>
        <end position="142"/>
    </location>
</feature>
<evidence type="ECO:0000256" key="7">
    <source>
        <dbReference type="ARBA" id="ARBA00022824"/>
    </source>
</evidence>
<dbReference type="AlphaFoldDB" id="A0AAD5U247"/>
<feature type="transmembrane region" description="Helical" evidence="12">
    <location>
        <begin position="295"/>
        <end position="314"/>
    </location>
</feature>
<evidence type="ECO:0000256" key="9">
    <source>
        <dbReference type="ARBA" id="ARBA00023136"/>
    </source>
</evidence>
<evidence type="ECO:0000256" key="5">
    <source>
        <dbReference type="ARBA" id="ARBA00022679"/>
    </source>
</evidence>
<dbReference type="Pfam" id="PF03901">
    <property type="entry name" value="Glyco_transf_22"/>
    <property type="match status" value="1"/>
</dbReference>
<evidence type="ECO:0000256" key="12">
    <source>
        <dbReference type="RuleBase" id="RU363075"/>
    </source>
</evidence>
<comment type="similarity">
    <text evidence="3 12">Belongs to the glycosyltransferase 22 family.</text>
</comment>
<reference evidence="13" key="1">
    <citation type="submission" date="2020-05" db="EMBL/GenBank/DDBJ databases">
        <title>Phylogenomic resolution of chytrid fungi.</title>
        <authorList>
            <person name="Stajich J.E."/>
            <person name="Amses K."/>
            <person name="Simmons R."/>
            <person name="Seto K."/>
            <person name="Myers J."/>
            <person name="Bonds A."/>
            <person name="Quandt C.A."/>
            <person name="Barry K."/>
            <person name="Liu P."/>
            <person name="Grigoriev I."/>
            <person name="Longcore J.E."/>
            <person name="James T.Y."/>
        </authorList>
    </citation>
    <scope>NUCLEOTIDE SEQUENCE</scope>
    <source>
        <strain evidence="13">JEL0476</strain>
    </source>
</reference>
<dbReference type="PANTHER" id="PTHR22760">
    <property type="entry name" value="GLYCOSYLTRANSFERASE"/>
    <property type="match status" value="1"/>
</dbReference>
<keyword evidence="8 12" id="KW-1133">Transmembrane helix</keyword>
<evidence type="ECO:0000256" key="4">
    <source>
        <dbReference type="ARBA" id="ARBA00022676"/>
    </source>
</evidence>
<evidence type="ECO:0000256" key="8">
    <source>
        <dbReference type="ARBA" id="ARBA00022989"/>
    </source>
</evidence>
<gene>
    <name evidence="13" type="primary">ALG12</name>
    <name evidence="13" type="ORF">HK099_005040</name>
</gene>
<comment type="subcellular location">
    <subcellularLocation>
        <location evidence="1 12">Endoplasmic reticulum membrane</location>
        <topology evidence="1 12">Multi-pass membrane protein</topology>
    </subcellularLocation>
</comment>
<feature type="transmembrane region" description="Helical" evidence="12">
    <location>
        <begin position="235"/>
        <end position="250"/>
    </location>
</feature>
<comment type="caution">
    <text evidence="13">The sequence shown here is derived from an EMBL/GenBank/DDBJ whole genome shotgun (WGS) entry which is preliminary data.</text>
</comment>
<sequence>MHRLIVGFSLNFMNSKIKEIYGKDASELFSLFNLTQFHLAFWSTRTLPNVFALVFTNFSIGYWITFVYEDAKFCNNLKNTLKSKEKSNLTSYSKIKKAESIKRHDSKKLNLKFLTLITVCGVIFRSELVLLLGSIFLSEVFYFKSLNAFKTFKILLEAFFNALFVNVLVDSWFWNQKFFWPELKVVIFNVIENKSHLYGTLPFHSYFTNLLMRIAPLTYPISLLSLIAIKETRRFLVPFFCFVFIYSFLPHKEWRFVMYAIPMFNFTAAVFIAKLTTLKDDDEKFIKNLKLTTKFFIRLLSFILLALSISGSFISRLNYPGGNSLDKFNNIIKTDIKNGFQSEVKIHIDSFNAQTGVSLFLEEEKIIQYSKNEKLKFNKNFVENNFTHLLIEKDDKFDTNFKDFKLLEKVYGLESIRKKSIKTYWKDLKSLFIEKDQRMQKLLPFTVEIRAKSYILERRDFRQEE</sequence>
<feature type="transmembrane region" description="Helical" evidence="12">
    <location>
        <begin position="210"/>
        <end position="228"/>
    </location>
</feature>
<keyword evidence="6 12" id="KW-0812">Transmembrane</keyword>
<keyword evidence="5" id="KW-0808">Transferase</keyword>
<evidence type="ECO:0000313" key="13">
    <source>
        <dbReference type="EMBL" id="KAJ3218467.1"/>
    </source>
</evidence>
<dbReference type="PANTHER" id="PTHR22760:SF1">
    <property type="entry name" value="DOL-P-MAN:MAN(7)GLCNAC(2)-PP-DOL ALPHA-1,6-MANNOSYLTRANSFERASE"/>
    <property type="match status" value="1"/>
</dbReference>
<organism evidence="13 14">
    <name type="scientific">Clydaea vesicula</name>
    <dbReference type="NCBI Taxonomy" id="447962"/>
    <lineage>
        <taxon>Eukaryota</taxon>
        <taxon>Fungi</taxon>
        <taxon>Fungi incertae sedis</taxon>
        <taxon>Chytridiomycota</taxon>
        <taxon>Chytridiomycota incertae sedis</taxon>
        <taxon>Chytridiomycetes</taxon>
        <taxon>Lobulomycetales</taxon>
        <taxon>Lobulomycetaceae</taxon>
        <taxon>Clydaea</taxon>
    </lineage>
</organism>
<comment type="catalytic activity">
    <reaction evidence="11">
        <text>an alpha-D-Man-(1-&gt;2)-alpha-D-Man-(1-&gt;2)-alpha-D-Man-(1-&gt;3)-[alpha-D-Man-(1-&gt;2)-alpha-D-Man-(1-&gt;3)-alpha-D-Man-(1-&gt;6)]-beta-D-Man-(1-&gt;4)-beta-D-GlcNAc-(1-&gt;4)-alpha-D-GlcNAc-diphospho-di-trans,poly-cis-dolichol + a di-trans,poly-cis-dolichyl beta-D-mannosyl phosphate = an alpha-D-Man-(1-&gt;2)-alpha-D-Man-(1-&gt;2)-alpha-D-Man-(1-&gt;3)-[alpha-D-Man-(1-&gt;2)-alpha-D-Man-(1-&gt;3)-[alpha-D-Man-(1-&gt;6)]-alpha-D-Man-(1-&gt;6)]-beta-D-Man-(1-&gt;4)-beta-D-GlcNAc-(1-&gt;4)-alpha-D-GlcNAc-diphospho-di-trans,poly-cis-dolichol + a di-trans,poly-cis-dolichyl phosphate + H(+)</text>
        <dbReference type="Rhea" id="RHEA:29535"/>
        <dbReference type="Rhea" id="RHEA-COMP:19498"/>
        <dbReference type="Rhea" id="RHEA-COMP:19501"/>
        <dbReference type="Rhea" id="RHEA-COMP:19518"/>
        <dbReference type="Rhea" id="RHEA-COMP:19519"/>
        <dbReference type="ChEBI" id="CHEBI:15378"/>
        <dbReference type="ChEBI" id="CHEBI:57683"/>
        <dbReference type="ChEBI" id="CHEBI:58211"/>
        <dbReference type="ChEBI" id="CHEBI:132517"/>
        <dbReference type="ChEBI" id="CHEBI:132519"/>
        <dbReference type="EC" id="2.4.1.260"/>
    </reaction>
    <physiologicalReaction direction="left-to-right" evidence="11">
        <dbReference type="Rhea" id="RHEA:29536"/>
    </physiologicalReaction>
</comment>